<name>A0AAJ1V6B2_9FLAO</name>
<feature type="transmembrane region" description="Helical" evidence="1">
    <location>
        <begin position="125"/>
        <end position="157"/>
    </location>
</feature>
<dbReference type="RefSeq" id="WP_159156054.1">
    <property type="nucleotide sequence ID" value="NZ_CP013210.1"/>
</dbReference>
<accession>A0AAJ1V6B2</accession>
<sequence>MKAIKLDASEIENIEDCIPLFEDAFQIKLENSETEKLQSFNEFSDLIISKFTLEHNEMCTTQKAFYQFRKAINEAGISKVNNIHPDSELKDIFPRRNRIKNIKSIEEKMELKFEILKPSQTMINMLFFLLVLSIIGLFFIWKIALYGIFISFLGYYLTRFTKRLDRKTTRELIEKITVENYFHLRNYDNTINKTELKPLIVEWFSEYAGIRKEKLEFATFV</sequence>
<proteinExistence type="predicted"/>
<protein>
    <submittedName>
        <fullName evidence="2">Uncharacterized protein</fullName>
    </submittedName>
</protein>
<reference evidence="2" key="1">
    <citation type="submission" date="2020-06" db="EMBL/GenBank/DDBJ databases">
        <authorList>
            <person name="Dong N."/>
        </authorList>
    </citation>
    <scope>NUCLEOTIDE SEQUENCE</scope>
    <source>
        <strain evidence="2">R655-4</strain>
    </source>
</reference>
<dbReference type="AlphaFoldDB" id="A0AAJ1V6B2"/>
<dbReference type="Proteomes" id="UP001170959">
    <property type="component" value="Unassembled WGS sequence"/>
</dbReference>
<keyword evidence="1" id="KW-0812">Transmembrane</keyword>
<evidence type="ECO:0000313" key="3">
    <source>
        <dbReference type="Proteomes" id="UP001170959"/>
    </source>
</evidence>
<reference evidence="2" key="2">
    <citation type="journal article" date="2022" name="Sci. Total Environ.">
        <title>Prevalence, transmission, and molecular epidemiology of tet(X)-positive bacteria among humans, animals, and environmental niches in China: An epidemiological, and genomic-based study.</title>
        <authorList>
            <person name="Dong N."/>
            <person name="Zeng Y."/>
            <person name="Cai C."/>
            <person name="Sun C."/>
            <person name="Lu J."/>
            <person name="Liu C."/>
            <person name="Zhou H."/>
            <person name="Sun Q."/>
            <person name="Shu L."/>
            <person name="Wang H."/>
            <person name="Wang Y."/>
            <person name="Wang S."/>
            <person name="Wu C."/>
            <person name="Chan E.W."/>
            <person name="Chen G."/>
            <person name="Shen Z."/>
            <person name="Chen S."/>
            <person name="Zhang R."/>
        </authorList>
    </citation>
    <scope>NUCLEOTIDE SEQUENCE</scope>
    <source>
        <strain evidence="2">R655-4</strain>
    </source>
</reference>
<organism evidence="2 3">
    <name type="scientific">Empedobacter brevis</name>
    <dbReference type="NCBI Taxonomy" id="247"/>
    <lineage>
        <taxon>Bacteria</taxon>
        <taxon>Pseudomonadati</taxon>
        <taxon>Bacteroidota</taxon>
        <taxon>Flavobacteriia</taxon>
        <taxon>Flavobacteriales</taxon>
        <taxon>Weeksellaceae</taxon>
        <taxon>Empedobacter</taxon>
    </lineage>
</organism>
<gene>
    <name evidence="2" type="ORF">HX001_03190</name>
</gene>
<dbReference type="EMBL" id="JACAGJ010000001">
    <property type="protein sequence ID" value="MDM1071496.1"/>
    <property type="molecule type" value="Genomic_DNA"/>
</dbReference>
<comment type="caution">
    <text evidence="2">The sequence shown here is derived from an EMBL/GenBank/DDBJ whole genome shotgun (WGS) entry which is preliminary data.</text>
</comment>
<keyword evidence="1" id="KW-0472">Membrane</keyword>
<evidence type="ECO:0000313" key="2">
    <source>
        <dbReference type="EMBL" id="MDM1071496.1"/>
    </source>
</evidence>
<keyword evidence="1" id="KW-1133">Transmembrane helix</keyword>
<evidence type="ECO:0000256" key="1">
    <source>
        <dbReference type="SAM" id="Phobius"/>
    </source>
</evidence>